<organism evidence="5">
    <name type="scientific">Anisakis simplex</name>
    <name type="common">Herring worm</name>
    <dbReference type="NCBI Taxonomy" id="6269"/>
    <lineage>
        <taxon>Eukaryota</taxon>
        <taxon>Metazoa</taxon>
        <taxon>Ecdysozoa</taxon>
        <taxon>Nematoda</taxon>
        <taxon>Chromadorea</taxon>
        <taxon>Rhabditida</taxon>
        <taxon>Spirurina</taxon>
        <taxon>Ascaridomorpha</taxon>
        <taxon>Ascaridoidea</taxon>
        <taxon>Anisakidae</taxon>
        <taxon>Anisakis</taxon>
        <taxon>Anisakis simplex complex</taxon>
    </lineage>
</organism>
<accession>A0A0M3KHE1</accession>
<name>A0A0M3KHE1_ANISI</name>
<evidence type="ECO:0000313" key="3">
    <source>
        <dbReference type="EMBL" id="VDK72182.1"/>
    </source>
</evidence>
<evidence type="ECO:0000313" key="5">
    <source>
        <dbReference type="WBParaSite" id="ASIM_0002040601-mRNA-1"/>
    </source>
</evidence>
<dbReference type="EMBL" id="UYRR01037974">
    <property type="protein sequence ID" value="VDK72182.1"/>
    <property type="molecule type" value="Genomic_DNA"/>
</dbReference>
<proteinExistence type="predicted"/>
<keyword evidence="4" id="KW-1185">Reference proteome</keyword>
<sequence length="249" mass="29253">MHGIRCTLRDKTKKIKDLLESNDEILKKLEAVRNSKAYEQMKYDTIARMNAHDVNTFLKEQFSKRQQHATKQNSNTEYESIVQKRHQAKLNEAACIIQRFFRSVAIKKRREKLRKAWTEVDPQRRVQLISDIADRIAVSRDAPQRVDLQTIKNKLKERKEGLDKAIADYEKCERMIKQMQQDLQLLASITSIEQLIKLDPRKLRCTKLALLLAERERERQLDQMQQDHDDILEEFTTSPPPPEGDLTSA</sequence>
<protein>
    <submittedName>
        <fullName evidence="3 5">Uncharacterized protein</fullName>
    </submittedName>
</protein>
<dbReference type="Proteomes" id="UP000267096">
    <property type="component" value="Unassembled WGS sequence"/>
</dbReference>
<reference evidence="3 4" key="2">
    <citation type="submission" date="2018-11" db="EMBL/GenBank/DDBJ databases">
        <authorList>
            <consortium name="Pathogen Informatics"/>
        </authorList>
    </citation>
    <scope>NUCLEOTIDE SEQUENCE [LARGE SCALE GENOMIC DNA]</scope>
</reference>
<evidence type="ECO:0000313" key="4">
    <source>
        <dbReference type="Proteomes" id="UP000267096"/>
    </source>
</evidence>
<reference evidence="5" key="1">
    <citation type="submission" date="2017-02" db="UniProtKB">
        <authorList>
            <consortium name="WormBaseParasite"/>
        </authorList>
    </citation>
    <scope>IDENTIFICATION</scope>
</reference>
<dbReference type="OrthoDB" id="5833104at2759"/>
<feature type="region of interest" description="Disordered" evidence="2">
    <location>
        <begin position="220"/>
        <end position="249"/>
    </location>
</feature>
<gene>
    <name evidence="3" type="ORF">ASIM_LOCUS19790</name>
</gene>
<keyword evidence="1" id="KW-0175">Coiled coil</keyword>
<feature type="coiled-coil region" evidence="1">
    <location>
        <begin position="152"/>
        <end position="189"/>
    </location>
</feature>
<evidence type="ECO:0000256" key="1">
    <source>
        <dbReference type="SAM" id="Coils"/>
    </source>
</evidence>
<feature type="coiled-coil region" evidence="1">
    <location>
        <begin position="8"/>
        <end position="35"/>
    </location>
</feature>
<feature type="compositionally biased region" description="Basic and acidic residues" evidence="2">
    <location>
        <begin position="220"/>
        <end position="229"/>
    </location>
</feature>
<dbReference type="WBParaSite" id="ASIM_0002040601-mRNA-1">
    <property type="protein sequence ID" value="ASIM_0002040601-mRNA-1"/>
    <property type="gene ID" value="ASIM_0002040601"/>
</dbReference>
<evidence type="ECO:0000256" key="2">
    <source>
        <dbReference type="SAM" id="MobiDB-lite"/>
    </source>
</evidence>
<dbReference type="AlphaFoldDB" id="A0A0M3KHE1"/>